<gene>
    <name evidence="3" type="ORF">H8S08_09490</name>
</gene>
<accession>A0ABR7CNK0</accession>
<feature type="chain" id="PRO_5045989584" evidence="1">
    <location>
        <begin position="19"/>
        <end position="415"/>
    </location>
</feature>
<dbReference type="Pfam" id="PF05448">
    <property type="entry name" value="AXE1"/>
    <property type="match status" value="1"/>
</dbReference>
<dbReference type="SUPFAM" id="SSF53474">
    <property type="entry name" value="alpha/beta-Hydrolases"/>
    <property type="match status" value="1"/>
</dbReference>
<keyword evidence="3" id="KW-0378">Hydrolase</keyword>
<dbReference type="InterPro" id="IPR008391">
    <property type="entry name" value="AXE1_dom"/>
</dbReference>
<evidence type="ECO:0000259" key="2">
    <source>
        <dbReference type="Pfam" id="PF05448"/>
    </source>
</evidence>
<name>A0ABR7CNK0_9BACT</name>
<dbReference type="GO" id="GO:0016787">
    <property type="term" value="F:hydrolase activity"/>
    <property type="evidence" value="ECO:0007669"/>
    <property type="project" value="UniProtKB-KW"/>
</dbReference>
<protein>
    <submittedName>
        <fullName evidence="3">Alpha/beta fold hydrolase</fullName>
    </submittedName>
</protein>
<evidence type="ECO:0000313" key="3">
    <source>
        <dbReference type="EMBL" id="MBC5617244.1"/>
    </source>
</evidence>
<comment type="caution">
    <text evidence="3">The sequence shown here is derived from an EMBL/GenBank/DDBJ whole genome shotgun (WGS) entry which is preliminary data.</text>
</comment>
<feature type="signal peptide" evidence="1">
    <location>
        <begin position="1"/>
        <end position="18"/>
    </location>
</feature>
<keyword evidence="1" id="KW-0732">Signal</keyword>
<dbReference type="RefSeq" id="WP_118656863.1">
    <property type="nucleotide sequence ID" value="NZ_JACOOK010000005.1"/>
</dbReference>
<dbReference type="Proteomes" id="UP000636891">
    <property type="component" value="Unassembled WGS sequence"/>
</dbReference>
<dbReference type="PANTHER" id="PTHR22946">
    <property type="entry name" value="DIENELACTONE HYDROLASE DOMAIN-CONTAINING PROTEIN-RELATED"/>
    <property type="match status" value="1"/>
</dbReference>
<keyword evidence="4" id="KW-1185">Reference proteome</keyword>
<sequence>MKAFFTILLLGCLSTGLAGGKTVPVIDNEPVGEVNRLWDLALLSRVPQAEWLDDAPGDGVRSLLLRSVDYQGKPTRVFAYYSDPDLLANRPHGKKKYPGVVLLHGGAGWAFRQWVEKWAAEGYAAIAIDLCGNGPEIRPLPDGGPNLGDDEAVFMQAENGDMKRSWTYHAVSSAILAHSLLLSMKQVDADKTCLTGISWGGYLTCIVAALDNRFKAAAPVYGCGYMDELKFFDYGMSKLSADGKARWMRDLDPSVYLPYVGIPMLMVNGNTDTAFDVPQYQKSCRLIPQHFREVCIRPGMRHGHYEGWEPAEIRCFFESAVGDGYPPIRITDVSLDDSLRVSFRTGIFPYSAEFYYTNDTLSDNAHRVWHTVGGTLNREKGTFTAPLPQEGFRFGFVTLKDVRLMSVSTEFISPE</sequence>
<proteinExistence type="predicted"/>
<dbReference type="InterPro" id="IPR029058">
    <property type="entry name" value="AB_hydrolase_fold"/>
</dbReference>
<evidence type="ECO:0000256" key="1">
    <source>
        <dbReference type="SAM" id="SignalP"/>
    </source>
</evidence>
<dbReference type="InterPro" id="IPR050261">
    <property type="entry name" value="FrsA_esterase"/>
</dbReference>
<dbReference type="Gene3D" id="3.40.50.1820">
    <property type="entry name" value="alpha/beta hydrolase"/>
    <property type="match status" value="1"/>
</dbReference>
<feature type="domain" description="Acetyl xylan esterase" evidence="2">
    <location>
        <begin position="91"/>
        <end position="221"/>
    </location>
</feature>
<evidence type="ECO:0000313" key="4">
    <source>
        <dbReference type="Proteomes" id="UP000636891"/>
    </source>
</evidence>
<dbReference type="EMBL" id="JACOOK010000005">
    <property type="protein sequence ID" value="MBC5617244.1"/>
    <property type="molecule type" value="Genomic_DNA"/>
</dbReference>
<organism evidence="3 4">
    <name type="scientific">Alistipes hominis</name>
    <dbReference type="NCBI Taxonomy" id="2763015"/>
    <lineage>
        <taxon>Bacteria</taxon>
        <taxon>Pseudomonadati</taxon>
        <taxon>Bacteroidota</taxon>
        <taxon>Bacteroidia</taxon>
        <taxon>Bacteroidales</taxon>
        <taxon>Rikenellaceae</taxon>
        <taxon>Alistipes</taxon>
    </lineage>
</organism>
<reference evidence="3 4" key="1">
    <citation type="submission" date="2020-08" db="EMBL/GenBank/DDBJ databases">
        <title>Genome public.</title>
        <authorList>
            <person name="Liu C."/>
            <person name="Sun Q."/>
        </authorList>
    </citation>
    <scope>NUCLEOTIDE SEQUENCE [LARGE SCALE GENOMIC DNA]</scope>
    <source>
        <strain evidence="3 4">New-7</strain>
    </source>
</reference>